<keyword evidence="1" id="KW-0472">Membrane</keyword>
<proteinExistence type="predicted"/>
<evidence type="ECO:0000313" key="2">
    <source>
        <dbReference type="EMBL" id="KAK0480809.1"/>
    </source>
</evidence>
<evidence type="ECO:0000256" key="1">
    <source>
        <dbReference type="SAM" id="Phobius"/>
    </source>
</evidence>
<keyword evidence="1" id="KW-0812">Transmembrane</keyword>
<dbReference type="Proteomes" id="UP001175227">
    <property type="component" value="Unassembled WGS sequence"/>
</dbReference>
<comment type="caution">
    <text evidence="2">The sequence shown here is derived from an EMBL/GenBank/DDBJ whole genome shotgun (WGS) entry which is preliminary data.</text>
</comment>
<evidence type="ECO:0000313" key="3">
    <source>
        <dbReference type="Proteomes" id="UP001175227"/>
    </source>
</evidence>
<reference evidence="2" key="1">
    <citation type="submission" date="2023-06" db="EMBL/GenBank/DDBJ databases">
        <authorList>
            <consortium name="Lawrence Berkeley National Laboratory"/>
            <person name="Ahrendt S."/>
            <person name="Sahu N."/>
            <person name="Indic B."/>
            <person name="Wong-Bajracharya J."/>
            <person name="Merenyi Z."/>
            <person name="Ke H.-M."/>
            <person name="Monk M."/>
            <person name="Kocsube S."/>
            <person name="Drula E."/>
            <person name="Lipzen A."/>
            <person name="Balint B."/>
            <person name="Henrissat B."/>
            <person name="Andreopoulos B."/>
            <person name="Martin F.M."/>
            <person name="Harder C.B."/>
            <person name="Rigling D."/>
            <person name="Ford K.L."/>
            <person name="Foster G.D."/>
            <person name="Pangilinan J."/>
            <person name="Papanicolaou A."/>
            <person name="Barry K."/>
            <person name="LaButti K."/>
            <person name="Viragh M."/>
            <person name="Koriabine M."/>
            <person name="Yan M."/>
            <person name="Riley R."/>
            <person name="Champramary S."/>
            <person name="Plett K.L."/>
            <person name="Tsai I.J."/>
            <person name="Slot J."/>
            <person name="Sipos G."/>
            <person name="Plett J."/>
            <person name="Nagy L.G."/>
            <person name="Grigoriev I.V."/>
        </authorList>
    </citation>
    <scope>NUCLEOTIDE SEQUENCE</scope>
    <source>
        <strain evidence="2">ICMP 16352</strain>
    </source>
</reference>
<dbReference type="AlphaFoldDB" id="A0AA39UFY4"/>
<name>A0AA39UFY4_9AGAR</name>
<dbReference type="EMBL" id="JAUEPR010000009">
    <property type="protein sequence ID" value="KAK0480809.1"/>
    <property type="molecule type" value="Genomic_DNA"/>
</dbReference>
<keyword evidence="1" id="KW-1133">Transmembrane helix</keyword>
<accession>A0AA39UFY4</accession>
<feature type="transmembrane region" description="Helical" evidence="1">
    <location>
        <begin position="129"/>
        <end position="148"/>
    </location>
</feature>
<protein>
    <submittedName>
        <fullName evidence="2">Uncharacterized protein</fullName>
    </submittedName>
</protein>
<gene>
    <name evidence="2" type="ORF">IW261DRAFT_1419147</name>
</gene>
<sequence>MANQADIPSDLTDDDKAYILQSFDTVLNSMILYALLHGMLINNGHRHLHSVAAEWLNVQSAFIENSQNLWTVYLSFNSVTQATFLPGAIAALMSTILTDLYTIQLSVAVLDTIEIYQAYDNGSVKGFPVLYPAFILATTLWCTVLIIYRILTVAGVQHGAVYLDVVTSITKGVAPTLLIGRVAAGHTHPNDEGNGSVVSSLHFQTLSEVSTTSFQESTTESTVLEIDIEAQQQQLDELAVVVERT</sequence>
<keyword evidence="3" id="KW-1185">Reference proteome</keyword>
<organism evidence="2 3">
    <name type="scientific">Armillaria novae-zelandiae</name>
    <dbReference type="NCBI Taxonomy" id="153914"/>
    <lineage>
        <taxon>Eukaryota</taxon>
        <taxon>Fungi</taxon>
        <taxon>Dikarya</taxon>
        <taxon>Basidiomycota</taxon>
        <taxon>Agaricomycotina</taxon>
        <taxon>Agaricomycetes</taxon>
        <taxon>Agaricomycetidae</taxon>
        <taxon>Agaricales</taxon>
        <taxon>Marasmiineae</taxon>
        <taxon>Physalacriaceae</taxon>
        <taxon>Armillaria</taxon>
    </lineage>
</organism>